<sequence>MDDFRWFASSQQEEGVCQTDPNFLHSQSSAVELIAMETLDALLCIVPRLELHDRAALRTTIALLEQLHETHLKQHTSKLVNQAKCRAPTFSLHFIFALPLFTLPPMISQRCRPLHICLSTKSSAQAIWSHKQYSR</sequence>
<proteinExistence type="predicted"/>
<gene>
    <name evidence="1" type="ORF">WR25_20772</name>
</gene>
<comment type="caution">
    <text evidence="1">The sequence shown here is derived from an EMBL/GenBank/DDBJ whole genome shotgun (WGS) entry which is preliminary data.</text>
</comment>
<dbReference type="Proteomes" id="UP000218231">
    <property type="component" value="Unassembled WGS sequence"/>
</dbReference>
<evidence type="ECO:0000313" key="2">
    <source>
        <dbReference type="Proteomes" id="UP000218231"/>
    </source>
</evidence>
<protein>
    <submittedName>
        <fullName evidence="1">Uncharacterized protein</fullName>
    </submittedName>
</protein>
<name>A0A2A2KE31_9BILA</name>
<dbReference type="AlphaFoldDB" id="A0A2A2KE31"/>
<accession>A0A2A2KE31</accession>
<reference evidence="1 2" key="1">
    <citation type="journal article" date="2017" name="Curr. Biol.">
        <title>Genome architecture and evolution of a unichromosomal asexual nematode.</title>
        <authorList>
            <person name="Fradin H."/>
            <person name="Zegar C."/>
            <person name="Gutwein M."/>
            <person name="Lucas J."/>
            <person name="Kovtun M."/>
            <person name="Corcoran D."/>
            <person name="Baugh L.R."/>
            <person name="Kiontke K."/>
            <person name="Gunsalus K."/>
            <person name="Fitch D.H."/>
            <person name="Piano F."/>
        </authorList>
    </citation>
    <scope>NUCLEOTIDE SEQUENCE [LARGE SCALE GENOMIC DNA]</scope>
    <source>
        <strain evidence="1">PF1309</strain>
    </source>
</reference>
<evidence type="ECO:0000313" key="1">
    <source>
        <dbReference type="EMBL" id="PAV72079.1"/>
    </source>
</evidence>
<keyword evidence="2" id="KW-1185">Reference proteome</keyword>
<dbReference type="EMBL" id="LIAE01008849">
    <property type="protein sequence ID" value="PAV72079.1"/>
    <property type="molecule type" value="Genomic_DNA"/>
</dbReference>
<organism evidence="1 2">
    <name type="scientific">Diploscapter pachys</name>
    <dbReference type="NCBI Taxonomy" id="2018661"/>
    <lineage>
        <taxon>Eukaryota</taxon>
        <taxon>Metazoa</taxon>
        <taxon>Ecdysozoa</taxon>
        <taxon>Nematoda</taxon>
        <taxon>Chromadorea</taxon>
        <taxon>Rhabditida</taxon>
        <taxon>Rhabditina</taxon>
        <taxon>Rhabditomorpha</taxon>
        <taxon>Rhabditoidea</taxon>
        <taxon>Rhabditidae</taxon>
        <taxon>Diploscapter</taxon>
    </lineage>
</organism>